<reference evidence="1" key="1">
    <citation type="submission" date="2022-08" db="EMBL/GenBank/DDBJ databases">
        <title>Genomic characterization and comparative genomic analysis of a strain of klebsiella michiganensis carrying blaKPC-2 isolated from the blood of children with very preterm bloodstream infection.</title>
        <authorList>
            <person name="Zhang N."/>
        </authorList>
    </citation>
    <scope>NUCLEOTIDE SEQUENCE</scope>
    <source>
        <strain evidence="1">BSI-KPN166</strain>
    </source>
</reference>
<dbReference type="Proteomes" id="UP001060345">
    <property type="component" value="Chromosome"/>
</dbReference>
<protein>
    <submittedName>
        <fullName evidence="1">Uncharacterized protein</fullName>
    </submittedName>
</protein>
<proteinExistence type="predicted"/>
<organism evidence="1 2">
    <name type="scientific">Klebsiella michiganensis</name>
    <dbReference type="NCBI Taxonomy" id="1134687"/>
    <lineage>
        <taxon>Bacteria</taxon>
        <taxon>Pseudomonadati</taxon>
        <taxon>Pseudomonadota</taxon>
        <taxon>Gammaproteobacteria</taxon>
        <taxon>Enterobacterales</taxon>
        <taxon>Enterobacteriaceae</taxon>
        <taxon>Klebsiella/Raoultella group</taxon>
        <taxon>Klebsiella</taxon>
    </lineage>
</organism>
<dbReference type="RefSeq" id="WP_177952004.1">
    <property type="nucleotide sequence ID" value="NZ_CP102103.1"/>
</dbReference>
<evidence type="ECO:0000313" key="2">
    <source>
        <dbReference type="Proteomes" id="UP001060345"/>
    </source>
</evidence>
<name>A0AAX3CMZ8_9ENTR</name>
<evidence type="ECO:0000313" key="1">
    <source>
        <dbReference type="EMBL" id="UWZ72799.1"/>
    </source>
</evidence>
<dbReference type="AlphaFoldDB" id="A0AAX3CMZ8"/>
<sequence>MSEQAKEHSYNNNHHDVFDYTELADKSEIEEGKATIGKELDILITEMNEGLVA</sequence>
<accession>A0AAX3CMZ8</accession>
<gene>
    <name evidence="1" type="ORF">NP224_21705</name>
</gene>
<dbReference type="EMBL" id="CP102103">
    <property type="protein sequence ID" value="UWZ72799.1"/>
    <property type="molecule type" value="Genomic_DNA"/>
</dbReference>